<evidence type="ECO:0000256" key="2">
    <source>
        <dbReference type="ARBA" id="ARBA00022664"/>
    </source>
</evidence>
<dbReference type="Gene3D" id="3.40.50.12390">
    <property type="match status" value="2"/>
</dbReference>
<dbReference type="InterPro" id="IPR001878">
    <property type="entry name" value="Znf_CCHC"/>
</dbReference>
<feature type="region of interest" description="Disordered" evidence="9">
    <location>
        <begin position="929"/>
        <end position="1019"/>
    </location>
</feature>
<evidence type="ECO:0000256" key="9">
    <source>
        <dbReference type="SAM" id="MobiDB-lite"/>
    </source>
</evidence>
<evidence type="ECO:0000256" key="5">
    <source>
        <dbReference type="ARBA" id="ARBA00022771"/>
    </source>
</evidence>
<feature type="region of interest" description="Disordered" evidence="9">
    <location>
        <begin position="832"/>
        <end position="913"/>
    </location>
</feature>
<evidence type="ECO:0000256" key="8">
    <source>
        <dbReference type="ARBA" id="ARBA00022839"/>
    </source>
</evidence>
<dbReference type="eggNOG" id="KOG2044">
    <property type="taxonomic scope" value="Eukaryota"/>
</dbReference>
<dbReference type="InterPro" id="IPR027073">
    <property type="entry name" value="5_3_exoribonuclease"/>
</dbReference>
<accession>M7Z4I1</accession>
<keyword evidence="5" id="KW-0863">Zinc-finger</keyword>
<feature type="region of interest" description="Disordered" evidence="9">
    <location>
        <begin position="1215"/>
        <end position="1268"/>
    </location>
</feature>
<dbReference type="EMBL" id="KD182783">
    <property type="protein sequence ID" value="EMS54431.1"/>
    <property type="molecule type" value="Genomic_DNA"/>
</dbReference>
<dbReference type="GO" id="GO:0008270">
    <property type="term" value="F:zinc ion binding"/>
    <property type="evidence" value="ECO:0007669"/>
    <property type="project" value="UniProtKB-KW"/>
</dbReference>
<name>M7Z4I1_TRIUA</name>
<dbReference type="Gene3D" id="1.25.40.1050">
    <property type="match status" value="1"/>
</dbReference>
<dbReference type="FunFam" id="3.40.50.12390:FF:000001">
    <property type="entry name" value="5'-3' exoribonuclease"/>
    <property type="match status" value="1"/>
</dbReference>
<dbReference type="PROSITE" id="PS50158">
    <property type="entry name" value="ZF_CCHC"/>
    <property type="match status" value="1"/>
</dbReference>
<dbReference type="SMART" id="SM00343">
    <property type="entry name" value="ZnF_C2HC"/>
    <property type="match status" value="1"/>
</dbReference>
<dbReference type="Pfam" id="PF07899">
    <property type="entry name" value="Frigida"/>
    <property type="match status" value="1"/>
</dbReference>
<feature type="compositionally biased region" description="Basic and acidic residues" evidence="9">
    <location>
        <begin position="970"/>
        <end position="997"/>
    </location>
</feature>
<feature type="compositionally biased region" description="Low complexity" evidence="9">
    <location>
        <begin position="1221"/>
        <end position="1231"/>
    </location>
</feature>
<proteinExistence type="inferred from homology"/>
<dbReference type="CDD" id="cd18673">
    <property type="entry name" value="PIN_XRN1-2-like"/>
    <property type="match status" value="1"/>
</dbReference>
<evidence type="ECO:0000256" key="4">
    <source>
        <dbReference type="ARBA" id="ARBA00022723"/>
    </source>
</evidence>
<dbReference type="PANTHER" id="PTHR12341">
    <property type="entry name" value="5'-&gt;3' EXORIBONUCLEASE"/>
    <property type="match status" value="1"/>
</dbReference>
<dbReference type="Pfam" id="PF00098">
    <property type="entry name" value="zf-CCHC"/>
    <property type="match status" value="1"/>
</dbReference>
<keyword evidence="7" id="KW-0862">Zinc</keyword>
<dbReference type="FunFam" id="1.25.40.1050:FF:000002">
    <property type="entry name" value="5'-3' exoribonuclease"/>
    <property type="match status" value="1"/>
</dbReference>
<keyword evidence="2" id="KW-0507">mRNA processing</keyword>
<feature type="compositionally biased region" description="Polar residues" evidence="9">
    <location>
        <begin position="1244"/>
        <end position="1253"/>
    </location>
</feature>
<evidence type="ECO:0000256" key="7">
    <source>
        <dbReference type="ARBA" id="ARBA00022833"/>
    </source>
</evidence>
<dbReference type="GO" id="GO:0006397">
    <property type="term" value="P:mRNA processing"/>
    <property type="evidence" value="ECO:0007669"/>
    <property type="project" value="UniProtKB-KW"/>
</dbReference>
<dbReference type="FunFam" id="3.40.50.12390:FF:000003">
    <property type="entry name" value="5'-3' exoribonuclease"/>
    <property type="match status" value="1"/>
</dbReference>
<organism evidence="10">
    <name type="scientific">Triticum urartu</name>
    <name type="common">Red wild einkorn</name>
    <name type="synonym">Crithodium urartu</name>
    <dbReference type="NCBI Taxonomy" id="4572"/>
    <lineage>
        <taxon>Eukaryota</taxon>
        <taxon>Viridiplantae</taxon>
        <taxon>Streptophyta</taxon>
        <taxon>Embryophyta</taxon>
        <taxon>Tracheophyta</taxon>
        <taxon>Spermatophyta</taxon>
        <taxon>Magnoliopsida</taxon>
        <taxon>Liliopsida</taxon>
        <taxon>Poales</taxon>
        <taxon>Poaceae</taxon>
        <taxon>BOP clade</taxon>
        <taxon>Pooideae</taxon>
        <taxon>Triticodae</taxon>
        <taxon>Triticeae</taxon>
        <taxon>Triticinae</taxon>
        <taxon>Triticum</taxon>
    </lineage>
</organism>
<feature type="region of interest" description="Disordered" evidence="9">
    <location>
        <begin position="17"/>
        <end position="42"/>
    </location>
</feature>
<dbReference type="Pfam" id="PF17846">
    <property type="entry name" value="XRN_M"/>
    <property type="match status" value="1"/>
</dbReference>
<evidence type="ECO:0000313" key="10">
    <source>
        <dbReference type="EMBL" id="EMS54431.1"/>
    </source>
</evidence>
<dbReference type="PANTHER" id="PTHR12341:SF74">
    <property type="entry name" value="5'-3' EXORIBONUCLEASE 4"/>
    <property type="match status" value="1"/>
</dbReference>
<protein>
    <submittedName>
        <fullName evidence="10">5'-3' exoribonuclease 4</fullName>
    </submittedName>
</protein>
<keyword evidence="8" id="KW-0269">Exonuclease</keyword>
<dbReference type="GO" id="GO:0004534">
    <property type="term" value="F:5'-3' RNA exonuclease activity"/>
    <property type="evidence" value="ECO:0007669"/>
    <property type="project" value="UniProtKB-ARBA"/>
</dbReference>
<sequence>MGVRAFYRWLADRSPQTVSDAEEEEPVELEPGAFVPVDPRRPNPNGLEFDNLYLDMNGIIHPCFHPEGRPSPTTYDEVFKSIFDYIDHLFCLVRPRKILYMAIDGVAPRAKMNQQRSRRFRAAKDAADAAAEEERLRLEFEAEGRNLVRKEKSEAIDSNVITPGTPFMFVLSSALQYYIQLRLNHSPGWQSVKVILSDSNVPGEGEHKIMSYIRLQRNLPGFDPNTRHVLYGLDADLIMLALATHEVHFSILREVITMPGQHEKCFLCGQVGHLAAECQGPGPADNVVELPPIHKKKYQFLNIWVLREYLEKDLEIVDPPFKINLERILDDFVFLCFFVGNDFLPHMPTLEIREGAINLLMNIYRAEFKPMGGYLTDGGEVLLERVEHFIQAVAIHEEQIFRKRARIQKAYENNEDRRRAQGENSEENQYVDMVKLGEPGYRERYYAEKFREEAESKPIDQVQRDVVQKYAEGLCWVMRYYYQGVCSWQWFYPYHYAPFASDLKNLTEFEITFFLGQPFKPFDQLMGTLPAASSNALPKHYGDLMTDPNSPLNYFYPKDFEIDMNGKRFAWQGIAKLPFIDERRLLAETQKLEDTLTEEERFRNTTMFDIIYVRETHPLAAQIAFLYQMYSQQMIADPSYCIPIDPAASGGMNGFLCLSQRNWYSISVGSPVKGFNGITNNRVLNATYVNPQYHKHIPEPPEGAIIPPKILKPYDFKPFPVLWHEDNSRRQTRDRPQVHGALTGSVLGEAAHRLLKNSLQIKSGSSAGLLHVPYGAAPYGPGNRARPSGPLGYERGFVDNPYHAHMSRSAPNPRPQFFGEAQANRQNVRILERPNNRNNDGGIHSGMSKLTIQDGPRMHQNPRMQSPGYFPNQPYPNQYGGFPPQRPMQNANFAPQRPFQNAPFPQQRPVQQRPVQNAVFPQQRPVQNAGFMQQQQQQQPVNGVPPPLPPSTWIGKQPSGGQAGTPAKQQDPRANRQPKQDNRQPKQDNLRSQHESRQQAAKVFTREDQASVTHHRTSVGLQPTSALHVATFAVAEKEDKELYKRIVLSFSWRRQMPRLALTLGLEDDMEVVSRRVAEKEDKELYKRIVLSFSWRRQMPRLALTLGLEDDMEEIIEELITKGQQLDAVNFAYEAGLLEKFSPVPLLKSYLEDSKKIYCTSDNVSTSSGQSGVNANKKEQSALRAVIKCVEDHKLEAEFPLEDLRKRLEDLEMAKTEKKKAASSCSSGGPASKRIKGSTGGAMSPSKSGRLSDNTGAPSSPATATSSSTATAFIGSPASHVSYGTGSPYSYDRSAGHALYCGQSPLPMREPYAYPPAVPVPNVGLGMPYQAPPMTYPIYPGYNSGLGAYGNAMAPAFHQAYYR</sequence>
<dbReference type="InterPro" id="IPR012474">
    <property type="entry name" value="Frigida"/>
</dbReference>
<keyword evidence="4" id="KW-0479">Metal-binding</keyword>
<evidence type="ECO:0000256" key="1">
    <source>
        <dbReference type="ARBA" id="ARBA00006994"/>
    </source>
</evidence>
<comment type="similarity">
    <text evidence="1">Belongs to the 5'-3' exonuclease family. XRN2/RAT1 subfamily.</text>
</comment>
<dbReference type="Pfam" id="PF03159">
    <property type="entry name" value="XRN_N"/>
    <property type="match status" value="1"/>
</dbReference>
<gene>
    <name evidence="10" type="ORF">TRIUR3_30111</name>
</gene>
<dbReference type="InterPro" id="IPR041412">
    <property type="entry name" value="Xrn1_helical"/>
</dbReference>
<dbReference type="GO" id="GO:0010587">
    <property type="term" value="P:miRNA catabolic process"/>
    <property type="evidence" value="ECO:0007669"/>
    <property type="project" value="UniProtKB-ARBA"/>
</dbReference>
<dbReference type="GO" id="GO:0000956">
    <property type="term" value="P:nuclear-transcribed mRNA catabolic process"/>
    <property type="evidence" value="ECO:0007669"/>
    <property type="project" value="TreeGrafter"/>
</dbReference>
<dbReference type="STRING" id="4572.M7Z4I1"/>
<keyword evidence="6" id="KW-0378">Hydrolase</keyword>
<evidence type="ECO:0000256" key="6">
    <source>
        <dbReference type="ARBA" id="ARBA00022801"/>
    </source>
</evidence>
<keyword evidence="3" id="KW-0540">Nuclease</keyword>
<reference evidence="10" key="1">
    <citation type="journal article" date="2013" name="Nature">
        <title>Draft genome of the wheat A-genome progenitor Triticum urartu.</title>
        <authorList>
            <person name="Ling H.Q."/>
            <person name="Zhao S."/>
            <person name="Liu D."/>
            <person name="Wang J."/>
            <person name="Sun H."/>
            <person name="Zhang C."/>
            <person name="Fan H."/>
            <person name="Li D."/>
            <person name="Dong L."/>
            <person name="Tao Y."/>
            <person name="Gao C."/>
            <person name="Wu H."/>
            <person name="Li Y."/>
            <person name="Cui Y."/>
            <person name="Guo X."/>
            <person name="Zheng S."/>
            <person name="Wang B."/>
            <person name="Yu K."/>
            <person name="Liang Q."/>
            <person name="Yang W."/>
            <person name="Lou X."/>
            <person name="Chen J."/>
            <person name="Feng M."/>
            <person name="Jian J."/>
            <person name="Zhang X."/>
            <person name="Luo G."/>
            <person name="Jiang Y."/>
            <person name="Liu J."/>
            <person name="Wang Z."/>
            <person name="Sha Y."/>
            <person name="Zhang B."/>
            <person name="Wu H."/>
            <person name="Tang D."/>
            <person name="Shen Q."/>
            <person name="Xue P."/>
            <person name="Zou S."/>
            <person name="Wang X."/>
            <person name="Liu X."/>
            <person name="Wang F."/>
            <person name="Yang Y."/>
            <person name="An X."/>
            <person name="Dong Z."/>
            <person name="Zhang K."/>
            <person name="Zhang X."/>
            <person name="Luo M.C."/>
            <person name="Dvorak J."/>
            <person name="Tong Y."/>
            <person name="Wang J."/>
            <person name="Yang H."/>
            <person name="Li Z."/>
            <person name="Wang D."/>
            <person name="Zhang A."/>
            <person name="Wang J."/>
        </authorList>
    </citation>
    <scope>NUCLEOTIDE SEQUENCE</scope>
</reference>
<dbReference type="InterPro" id="IPR004859">
    <property type="entry name" value="Xrn1_N"/>
</dbReference>
<dbReference type="GO" id="GO:0003723">
    <property type="term" value="F:RNA binding"/>
    <property type="evidence" value="ECO:0007669"/>
    <property type="project" value="TreeGrafter"/>
</dbReference>
<dbReference type="GO" id="GO:0005634">
    <property type="term" value="C:nucleus"/>
    <property type="evidence" value="ECO:0007669"/>
    <property type="project" value="TreeGrafter"/>
</dbReference>
<feature type="compositionally biased region" description="Low complexity" evidence="9">
    <location>
        <begin position="1254"/>
        <end position="1268"/>
    </location>
</feature>
<evidence type="ECO:0000256" key="3">
    <source>
        <dbReference type="ARBA" id="ARBA00022722"/>
    </source>
</evidence>